<dbReference type="Pfam" id="PF01726">
    <property type="entry name" value="LexA_DNA_bind"/>
    <property type="match status" value="1"/>
</dbReference>
<dbReference type="GO" id="GO:0006260">
    <property type="term" value="P:DNA replication"/>
    <property type="evidence" value="ECO:0007669"/>
    <property type="project" value="UniProtKB-UniRule"/>
</dbReference>
<dbReference type="InterPro" id="IPR036286">
    <property type="entry name" value="LexA/Signal_pep-like_sf"/>
</dbReference>
<protein>
    <recommendedName>
        <fullName evidence="12">LexA repressor</fullName>
        <ecNumber evidence="12">3.4.21.88</ecNumber>
    </recommendedName>
</protein>
<dbReference type="InterPro" id="IPR050077">
    <property type="entry name" value="LexA_repressor"/>
</dbReference>
<comment type="catalytic activity">
    <reaction evidence="12">
        <text>Hydrolysis of Ala-|-Gly bond in repressor LexA.</text>
        <dbReference type="EC" id="3.4.21.88"/>
    </reaction>
</comment>
<dbReference type="InterPro" id="IPR039418">
    <property type="entry name" value="LexA-like"/>
</dbReference>
<evidence type="ECO:0000256" key="4">
    <source>
        <dbReference type="ARBA" id="ARBA00022763"/>
    </source>
</evidence>
<dbReference type="GO" id="GO:0006508">
    <property type="term" value="P:proteolysis"/>
    <property type="evidence" value="ECO:0007669"/>
    <property type="project" value="InterPro"/>
</dbReference>
<evidence type="ECO:0000259" key="14">
    <source>
        <dbReference type="Pfam" id="PF00717"/>
    </source>
</evidence>
<keyword evidence="11 12" id="KW-0742">SOS response</keyword>
<evidence type="ECO:0000313" key="16">
    <source>
        <dbReference type="EMBL" id="RAQ30652.1"/>
    </source>
</evidence>
<organism evidence="16 17">
    <name type="scientific">Hydrogeniiclostridium mannosilyticum</name>
    <dbReference type="NCBI Taxonomy" id="2764322"/>
    <lineage>
        <taxon>Bacteria</taxon>
        <taxon>Bacillati</taxon>
        <taxon>Bacillota</taxon>
        <taxon>Clostridia</taxon>
        <taxon>Eubacteriales</taxon>
        <taxon>Acutalibacteraceae</taxon>
        <taxon>Hydrogeniiclostridium</taxon>
    </lineage>
</organism>
<evidence type="ECO:0000256" key="5">
    <source>
        <dbReference type="ARBA" id="ARBA00022801"/>
    </source>
</evidence>
<dbReference type="GO" id="GO:0009432">
    <property type="term" value="P:SOS response"/>
    <property type="evidence" value="ECO:0007669"/>
    <property type="project" value="UniProtKB-UniRule"/>
</dbReference>
<dbReference type="Gene3D" id="1.10.10.10">
    <property type="entry name" value="Winged helix-like DNA-binding domain superfamily/Winged helix DNA-binding domain"/>
    <property type="match status" value="1"/>
</dbReference>
<comment type="subunit">
    <text evidence="12">Homodimer.</text>
</comment>
<feature type="active site" description="For autocatalytic cleavage activity" evidence="12">
    <location>
        <position position="158"/>
    </location>
</feature>
<dbReference type="PANTHER" id="PTHR33516">
    <property type="entry name" value="LEXA REPRESSOR"/>
    <property type="match status" value="1"/>
</dbReference>
<evidence type="ECO:0000256" key="11">
    <source>
        <dbReference type="ARBA" id="ARBA00023236"/>
    </source>
</evidence>
<dbReference type="PRINTS" id="PR00726">
    <property type="entry name" value="LEXASERPTASE"/>
</dbReference>
<dbReference type="EC" id="3.4.21.88" evidence="12"/>
<evidence type="ECO:0000256" key="8">
    <source>
        <dbReference type="ARBA" id="ARBA00023125"/>
    </source>
</evidence>
<keyword evidence="5 12" id="KW-0378">Hydrolase</keyword>
<dbReference type="InterPro" id="IPR036390">
    <property type="entry name" value="WH_DNA-bd_sf"/>
</dbReference>
<keyword evidence="10 12" id="KW-0234">DNA repair</keyword>
<dbReference type="InterPro" id="IPR036388">
    <property type="entry name" value="WH-like_DNA-bd_sf"/>
</dbReference>
<dbReference type="Pfam" id="PF00717">
    <property type="entry name" value="Peptidase_S24"/>
    <property type="match status" value="1"/>
</dbReference>
<dbReference type="EMBL" id="QLYR01000001">
    <property type="protein sequence ID" value="RAQ30652.1"/>
    <property type="molecule type" value="Genomic_DNA"/>
</dbReference>
<feature type="domain" description="Peptidase S24/S26A/S26B/S26C" evidence="14">
    <location>
        <begin position="79"/>
        <end position="190"/>
    </location>
</feature>
<keyword evidence="17" id="KW-1185">Reference proteome</keyword>
<dbReference type="Gene3D" id="2.10.109.10">
    <property type="entry name" value="Umud Fragment, subunit A"/>
    <property type="match status" value="1"/>
</dbReference>
<feature type="DNA-binding region" description="H-T-H motif" evidence="12">
    <location>
        <begin position="29"/>
        <end position="49"/>
    </location>
</feature>
<dbReference type="Proteomes" id="UP000249377">
    <property type="component" value="Unassembled WGS sequence"/>
</dbReference>
<keyword evidence="9 12" id="KW-0804">Transcription</keyword>
<accession>A0A328UIW0</accession>
<keyword evidence="7 12" id="KW-0805">Transcription regulation</keyword>
<name>A0A328UIW0_9FIRM</name>
<reference evidence="16 17" key="1">
    <citation type="submission" date="2018-06" db="EMBL/GenBank/DDBJ databases">
        <title>Noncontiguous genome sequence of Ruminococcaceae bacterium ASD2818.</title>
        <authorList>
            <person name="Chaplin A.V."/>
            <person name="Sokolova S.R."/>
            <person name="Kochetkova T.O."/>
            <person name="Goltsov A.Y."/>
            <person name="Trofimov D.Y."/>
            <person name="Efimov B.A."/>
        </authorList>
    </citation>
    <scope>NUCLEOTIDE SEQUENCE [LARGE SCALE GENOMIC DNA]</scope>
    <source>
        <strain evidence="16 17">ASD2818</strain>
    </source>
</reference>
<evidence type="ECO:0000256" key="12">
    <source>
        <dbReference type="HAMAP-Rule" id="MF_00015"/>
    </source>
</evidence>
<dbReference type="GO" id="GO:0004252">
    <property type="term" value="F:serine-type endopeptidase activity"/>
    <property type="evidence" value="ECO:0007669"/>
    <property type="project" value="UniProtKB-UniRule"/>
</dbReference>
<evidence type="ECO:0000256" key="1">
    <source>
        <dbReference type="ARBA" id="ARBA00007484"/>
    </source>
</evidence>
<sequence>MKCTMLTASQQKVYDYLRNRAQSGLPPTVREICRATGLKSTSSVHAHLKTLEREGYIVRDAGLNRAIHIAGEQTTIQVPVVGRVAAGQPILAVENVESYVPYCPPRNDGYEYFALNVRGDSMKLAGILNGDIVIAQKTTLARDGEIIVAMIDDEATVKTFFRDKGCIRLQPENPDYQPIYATEVSVLGRVAAVLRYY</sequence>
<dbReference type="GO" id="GO:0045892">
    <property type="term" value="P:negative regulation of DNA-templated transcription"/>
    <property type="evidence" value="ECO:0007669"/>
    <property type="project" value="UniProtKB-UniRule"/>
</dbReference>
<evidence type="ECO:0000256" key="9">
    <source>
        <dbReference type="ARBA" id="ARBA00023163"/>
    </source>
</evidence>
<dbReference type="PANTHER" id="PTHR33516:SF2">
    <property type="entry name" value="LEXA REPRESSOR-RELATED"/>
    <property type="match status" value="1"/>
</dbReference>
<dbReference type="HAMAP" id="MF_00015">
    <property type="entry name" value="LexA"/>
    <property type="match status" value="1"/>
</dbReference>
<dbReference type="GO" id="GO:0006281">
    <property type="term" value="P:DNA repair"/>
    <property type="evidence" value="ECO:0007669"/>
    <property type="project" value="UniProtKB-UniRule"/>
</dbReference>
<dbReference type="SUPFAM" id="SSF51306">
    <property type="entry name" value="LexA/Signal peptidase"/>
    <property type="match status" value="1"/>
</dbReference>
<comment type="function">
    <text evidence="12">Represses a number of genes involved in the response to DNA damage (SOS response), including recA and lexA. In the presence of single-stranded DNA, RecA interacts with LexA causing an autocatalytic cleavage which disrupts the DNA-binding part of LexA, leading to derepression of the SOS regulon and eventually DNA repair.</text>
</comment>
<evidence type="ECO:0000259" key="15">
    <source>
        <dbReference type="Pfam" id="PF01726"/>
    </source>
</evidence>
<keyword evidence="2 12" id="KW-0678">Repressor</keyword>
<feature type="site" description="Cleavage; by autolysis" evidence="12">
    <location>
        <begin position="86"/>
        <end position="87"/>
    </location>
</feature>
<dbReference type="GO" id="GO:0003677">
    <property type="term" value="F:DNA binding"/>
    <property type="evidence" value="ECO:0007669"/>
    <property type="project" value="UniProtKB-UniRule"/>
</dbReference>
<dbReference type="FunFam" id="2.10.109.10:FF:000001">
    <property type="entry name" value="LexA repressor"/>
    <property type="match status" value="1"/>
</dbReference>
<gene>
    <name evidence="12" type="primary">lexA</name>
    <name evidence="16" type="ORF">DPQ25_03980</name>
</gene>
<evidence type="ECO:0000256" key="2">
    <source>
        <dbReference type="ARBA" id="ARBA00022491"/>
    </source>
</evidence>
<evidence type="ECO:0000256" key="7">
    <source>
        <dbReference type="ARBA" id="ARBA00023015"/>
    </source>
</evidence>
<dbReference type="InterPro" id="IPR006197">
    <property type="entry name" value="Peptidase_S24_LexA"/>
</dbReference>
<keyword evidence="4 12" id="KW-0227">DNA damage</keyword>
<comment type="caution">
    <text evidence="16">The sequence shown here is derived from an EMBL/GenBank/DDBJ whole genome shotgun (WGS) entry which is preliminary data.</text>
</comment>
<keyword evidence="6 12" id="KW-0068">Autocatalytic cleavage</keyword>
<keyword evidence="8 12" id="KW-0238">DNA-binding</keyword>
<evidence type="ECO:0000256" key="13">
    <source>
        <dbReference type="RuleBase" id="RU003991"/>
    </source>
</evidence>
<dbReference type="InterPro" id="IPR006200">
    <property type="entry name" value="LexA"/>
</dbReference>
<feature type="domain" description="LexA repressor DNA-binding" evidence="15">
    <location>
        <begin position="5"/>
        <end position="66"/>
    </location>
</feature>
<evidence type="ECO:0000256" key="10">
    <source>
        <dbReference type="ARBA" id="ARBA00023204"/>
    </source>
</evidence>
<evidence type="ECO:0000313" key="17">
    <source>
        <dbReference type="Proteomes" id="UP000249377"/>
    </source>
</evidence>
<dbReference type="InterPro" id="IPR015927">
    <property type="entry name" value="Peptidase_S24_S26A/B/C"/>
</dbReference>
<evidence type="ECO:0000256" key="3">
    <source>
        <dbReference type="ARBA" id="ARBA00022705"/>
    </source>
</evidence>
<dbReference type="AlphaFoldDB" id="A0A328UIW0"/>
<dbReference type="InterPro" id="IPR006199">
    <property type="entry name" value="LexA_DNA-bd_dom"/>
</dbReference>
<dbReference type="NCBIfam" id="TIGR00498">
    <property type="entry name" value="lexA"/>
    <property type="match status" value="1"/>
</dbReference>
<comment type="similarity">
    <text evidence="1 12 13">Belongs to the peptidase S24 family.</text>
</comment>
<feature type="active site" description="For autocatalytic cleavage activity" evidence="12">
    <location>
        <position position="121"/>
    </location>
</feature>
<dbReference type="CDD" id="cd06529">
    <property type="entry name" value="S24_LexA-like"/>
    <property type="match status" value="1"/>
</dbReference>
<proteinExistence type="inferred from homology"/>
<dbReference type="SUPFAM" id="SSF46785">
    <property type="entry name" value="Winged helix' DNA-binding domain"/>
    <property type="match status" value="1"/>
</dbReference>
<evidence type="ECO:0000256" key="6">
    <source>
        <dbReference type="ARBA" id="ARBA00022813"/>
    </source>
</evidence>
<keyword evidence="3 12" id="KW-0235">DNA replication</keyword>